<dbReference type="AlphaFoldDB" id="V2WVK7"/>
<dbReference type="GO" id="GO:0007166">
    <property type="term" value="P:cell surface receptor signaling pathway"/>
    <property type="evidence" value="ECO:0007669"/>
    <property type="project" value="InterPro"/>
</dbReference>
<gene>
    <name evidence="1" type="ORF">Moror_16967</name>
</gene>
<dbReference type="CDD" id="cd21037">
    <property type="entry name" value="MLKL_NTD"/>
    <property type="match status" value="1"/>
</dbReference>
<accession>V2WVK7</accession>
<dbReference type="Gene3D" id="1.20.930.20">
    <property type="entry name" value="Adaptor protein Cbl, N-terminal domain"/>
    <property type="match status" value="1"/>
</dbReference>
<dbReference type="EMBL" id="AWSO01001351">
    <property type="protein sequence ID" value="ESK84210.1"/>
    <property type="molecule type" value="Genomic_DNA"/>
</dbReference>
<dbReference type="Proteomes" id="UP000017559">
    <property type="component" value="Unassembled WGS sequence"/>
</dbReference>
<keyword evidence="2" id="KW-1185">Reference proteome</keyword>
<dbReference type="HOGENOM" id="CLU_1103036_0_0_1"/>
<protein>
    <submittedName>
        <fullName evidence="1">Uncharacterized protein</fullName>
    </submittedName>
</protein>
<proteinExistence type="predicted"/>
<dbReference type="OrthoDB" id="192148at2759"/>
<evidence type="ECO:0000313" key="2">
    <source>
        <dbReference type="Proteomes" id="UP000017559"/>
    </source>
</evidence>
<dbReference type="InterPro" id="IPR036537">
    <property type="entry name" value="Adaptor_Cbl_N_dom_sf"/>
</dbReference>
<name>V2WVK7_MONRO</name>
<evidence type="ECO:0000313" key="1">
    <source>
        <dbReference type="EMBL" id="ESK84210.1"/>
    </source>
</evidence>
<dbReference type="InterPro" id="IPR059179">
    <property type="entry name" value="MLKL-like_MCAfunc"/>
</dbReference>
<organism evidence="1 2">
    <name type="scientific">Moniliophthora roreri (strain MCA 2997)</name>
    <name type="common">Cocoa frosty pod rot fungus</name>
    <name type="synonym">Crinipellis roreri</name>
    <dbReference type="NCBI Taxonomy" id="1381753"/>
    <lineage>
        <taxon>Eukaryota</taxon>
        <taxon>Fungi</taxon>
        <taxon>Dikarya</taxon>
        <taxon>Basidiomycota</taxon>
        <taxon>Agaricomycotina</taxon>
        <taxon>Agaricomycetes</taxon>
        <taxon>Agaricomycetidae</taxon>
        <taxon>Agaricales</taxon>
        <taxon>Marasmiineae</taxon>
        <taxon>Marasmiaceae</taxon>
        <taxon>Moniliophthora</taxon>
    </lineage>
</organism>
<sequence length="252" mass="27710">MSSENSIETPTITLQTLKNVAEATQIPRLVTIPHLALEILTAVQDANQNKDPLRRPFNDSFGMTITVVKACERMMRGGRMPPALQSALEALTSAMGNILEFAKSQTQNHFDTTTINLVSDALASREDRCRQQLQRALNHFSLIDVHHALELLLLNQTELRNAGNDPHPLLSPSSNTQQIPVSLSSLLAPEATRFGISIDAGLHAPLSVLASPQFPSTGPWNIHNHNNYTTNVYYVSGDQYQNVNNVNRSGNP</sequence>
<dbReference type="KEGG" id="mrr:Moror_16967"/>
<reference evidence="1 2" key="1">
    <citation type="journal article" date="2014" name="BMC Genomics">
        <title>Genome and secretome analysis of the hemibiotrophic fungal pathogen, Moniliophthora roreri, which causes frosty pod rot disease of cacao: mechanisms of the biotrophic and necrotrophic phases.</title>
        <authorList>
            <person name="Meinhardt L.W."/>
            <person name="Costa G.G.L."/>
            <person name="Thomazella D.P.T."/>
            <person name="Teixeira P.J.P.L."/>
            <person name="Carazzolle M.F."/>
            <person name="Schuster S.C."/>
            <person name="Carlson J.E."/>
            <person name="Guiltinan M.J."/>
            <person name="Mieczkowski P."/>
            <person name="Farmer A."/>
            <person name="Ramaraj T."/>
            <person name="Crozier J."/>
            <person name="Davis R.E."/>
            <person name="Shao J."/>
            <person name="Melnick R.L."/>
            <person name="Pereira G.A.G."/>
            <person name="Bailey B.A."/>
        </authorList>
    </citation>
    <scope>NUCLEOTIDE SEQUENCE [LARGE SCALE GENOMIC DNA]</scope>
    <source>
        <strain evidence="1 2">MCA 2997</strain>
    </source>
</reference>
<comment type="caution">
    <text evidence="1">The sequence shown here is derived from an EMBL/GenBank/DDBJ whole genome shotgun (WGS) entry which is preliminary data.</text>
</comment>